<dbReference type="PANTHER" id="PTHR12042">
    <property type="entry name" value="LACTOSYLCERAMIDE 4-ALPHA-GALACTOSYLTRANSFERASE ALPHA- 1,4-GALACTOSYLTRANSFERASE"/>
    <property type="match status" value="1"/>
</dbReference>
<dbReference type="GO" id="GO:0006688">
    <property type="term" value="P:glycosphingolipid biosynthetic process"/>
    <property type="evidence" value="ECO:0007669"/>
    <property type="project" value="TreeGrafter"/>
</dbReference>
<proteinExistence type="inferred from homology"/>
<evidence type="ECO:0000313" key="4">
    <source>
        <dbReference type="EMBL" id="KAG1823614.1"/>
    </source>
</evidence>
<dbReference type="InterPro" id="IPR051981">
    <property type="entry name" value="Glycosyltransf_32"/>
</dbReference>
<evidence type="ECO:0000256" key="1">
    <source>
        <dbReference type="ARBA" id="ARBA00009003"/>
    </source>
</evidence>
<dbReference type="SUPFAM" id="SSF53448">
    <property type="entry name" value="Nucleotide-diphospho-sugar transferases"/>
    <property type="match status" value="1"/>
</dbReference>
<gene>
    <name evidence="4" type="ORF">BJ212DRAFT_694302</name>
</gene>
<dbReference type="InterPro" id="IPR029044">
    <property type="entry name" value="Nucleotide-diphossugar_trans"/>
</dbReference>
<dbReference type="AlphaFoldDB" id="A0A9P7EJC5"/>
<dbReference type="GO" id="GO:0016020">
    <property type="term" value="C:membrane"/>
    <property type="evidence" value="ECO:0007669"/>
    <property type="project" value="GOC"/>
</dbReference>
<dbReference type="OrthoDB" id="409543at2759"/>
<dbReference type="Proteomes" id="UP000807769">
    <property type="component" value="Unassembled WGS sequence"/>
</dbReference>
<comment type="similarity">
    <text evidence="1">Belongs to the glycosyltransferase 32 family.</text>
</comment>
<evidence type="ECO:0000256" key="3">
    <source>
        <dbReference type="SAM" id="Phobius"/>
    </source>
</evidence>
<accession>A0A9P7EJC5</accession>
<dbReference type="EMBL" id="JABBWG010000004">
    <property type="protein sequence ID" value="KAG1823614.1"/>
    <property type="molecule type" value="Genomic_DNA"/>
</dbReference>
<dbReference type="InterPro" id="IPR007577">
    <property type="entry name" value="GlycoTrfase_DXD_sugar-bd_CS"/>
</dbReference>
<protein>
    <recommendedName>
        <fullName evidence="6">Glycosyltransferase family 32 protein</fullName>
    </recommendedName>
</protein>
<reference evidence="4" key="1">
    <citation type="journal article" date="2020" name="New Phytol.">
        <title>Comparative genomics reveals dynamic genome evolution in host specialist ectomycorrhizal fungi.</title>
        <authorList>
            <person name="Lofgren L.A."/>
            <person name="Nguyen N.H."/>
            <person name="Vilgalys R."/>
            <person name="Ruytinx J."/>
            <person name="Liao H.L."/>
            <person name="Branco S."/>
            <person name="Kuo A."/>
            <person name="LaButti K."/>
            <person name="Lipzen A."/>
            <person name="Andreopoulos W."/>
            <person name="Pangilinan J."/>
            <person name="Riley R."/>
            <person name="Hundley H."/>
            <person name="Na H."/>
            <person name="Barry K."/>
            <person name="Grigoriev I.V."/>
            <person name="Stajich J.E."/>
            <person name="Kennedy P.G."/>
        </authorList>
    </citation>
    <scope>NUCLEOTIDE SEQUENCE</scope>
    <source>
        <strain evidence="4">MN1</strain>
    </source>
</reference>
<name>A0A9P7EJC5_9AGAM</name>
<keyword evidence="3" id="KW-1133">Transmembrane helix</keyword>
<feature type="compositionally biased region" description="Basic and acidic residues" evidence="2">
    <location>
        <begin position="1"/>
        <end position="10"/>
    </location>
</feature>
<evidence type="ECO:0000313" key="5">
    <source>
        <dbReference type="Proteomes" id="UP000807769"/>
    </source>
</evidence>
<keyword evidence="3" id="KW-0472">Membrane</keyword>
<dbReference type="Pfam" id="PF04488">
    <property type="entry name" value="Gly_transf_sug"/>
    <property type="match status" value="1"/>
</dbReference>
<dbReference type="Gene3D" id="3.90.550.20">
    <property type="match status" value="1"/>
</dbReference>
<organism evidence="4 5">
    <name type="scientific">Suillus subaureus</name>
    <dbReference type="NCBI Taxonomy" id="48587"/>
    <lineage>
        <taxon>Eukaryota</taxon>
        <taxon>Fungi</taxon>
        <taxon>Dikarya</taxon>
        <taxon>Basidiomycota</taxon>
        <taxon>Agaricomycotina</taxon>
        <taxon>Agaricomycetes</taxon>
        <taxon>Agaricomycetidae</taxon>
        <taxon>Boletales</taxon>
        <taxon>Suillineae</taxon>
        <taxon>Suillaceae</taxon>
        <taxon>Suillus</taxon>
    </lineage>
</organism>
<evidence type="ECO:0008006" key="6">
    <source>
        <dbReference type="Google" id="ProtNLM"/>
    </source>
</evidence>
<feature type="region of interest" description="Disordered" evidence="2">
    <location>
        <begin position="1"/>
        <end position="31"/>
    </location>
</feature>
<evidence type="ECO:0000256" key="2">
    <source>
        <dbReference type="SAM" id="MobiDB-lite"/>
    </source>
</evidence>
<dbReference type="GeneID" id="64637850"/>
<dbReference type="RefSeq" id="XP_041197674.1">
    <property type="nucleotide sequence ID" value="XM_041343834.1"/>
</dbReference>
<dbReference type="PANTHER" id="PTHR12042:SF21">
    <property type="entry name" value="ALPHA1,4-GALACTOSYLTRANSFERASE 1-RELATED"/>
    <property type="match status" value="1"/>
</dbReference>
<dbReference type="GO" id="GO:0016758">
    <property type="term" value="F:hexosyltransferase activity"/>
    <property type="evidence" value="ECO:0007669"/>
    <property type="project" value="TreeGrafter"/>
</dbReference>
<keyword evidence="3" id="KW-0812">Transmembrane</keyword>
<feature type="compositionally biased region" description="Basic residues" evidence="2">
    <location>
        <begin position="22"/>
        <end position="31"/>
    </location>
</feature>
<comment type="caution">
    <text evidence="4">The sequence shown here is derived from an EMBL/GenBank/DDBJ whole genome shotgun (WGS) entry which is preliminary data.</text>
</comment>
<feature type="transmembrane region" description="Helical" evidence="3">
    <location>
        <begin position="49"/>
        <end position="68"/>
    </location>
</feature>
<sequence length="456" mass="52679">MSRAGYERLPMHTVPEPGPPRSRSRSRSRSRPHSFHIPITIRSWDFTKLLKIALALAVAVILYTFYFYEPHIEITFYSRKWINSEIEPVGQLAGCFNEGRISAEYNASRYLEGPKKVEVHAGMGMRLGMDCYEFAATIPRSTSTMVDSRPYLAPDERTQYHTYWRVDLAPFSERQEWMLKSFFATQDHAASRLVMWSNGDLSTNSILASYANMYPNSFEMRVVDIPKLASGTALDGSPLLKTNDKKAWTDGDLVRLLVIWNYGGVWIDMDSLLTRDLSPLLEHEFVTQWDCYDKIYQPLNGALMHFHKHSPYLCEAFNIMATSAAPRADSTDWGALLYLKLWRRLLGAHIPPFKVLPFCFSDARSCRLDNRLPDPFDEDDGSEARWWRATKDGLQEDGDLDDALRNMFAVHLHNQWDKTFRKGAGWRGYFSRGTRRNLRRGRVCRSRIILFDTART</sequence>
<keyword evidence="5" id="KW-1185">Reference proteome</keyword>